<feature type="region of interest" description="Disordered" evidence="1">
    <location>
        <begin position="96"/>
        <end position="122"/>
    </location>
</feature>
<dbReference type="AlphaFoldDB" id="Q7UQH6"/>
<dbReference type="OrthoDB" id="284979at2"/>
<protein>
    <submittedName>
        <fullName evidence="2">Uncharacterized protein</fullName>
    </submittedName>
</protein>
<sequence>MLSPLQRNDSAMTKKDTFRVVARGRDGSLQIRDYTSLDPLTDHHEQVGIDDCSTDLALRGMPVFRGLIGPMPEGKNIVRYETPEVFEMLTKEWGITKPKKRRRRASEKKTAEASTDSAELVS</sequence>
<feature type="compositionally biased region" description="Basic residues" evidence="1">
    <location>
        <begin position="97"/>
        <end position="106"/>
    </location>
</feature>
<dbReference type="HOGENOM" id="CLU_2024915_0_0_0"/>
<dbReference type="EMBL" id="BX294143">
    <property type="protein sequence ID" value="CAD74727.1"/>
    <property type="molecule type" value="Genomic_DNA"/>
</dbReference>
<dbReference type="InParanoid" id="Q7UQH6"/>
<dbReference type="eggNOG" id="ENOG5032XST">
    <property type="taxonomic scope" value="Bacteria"/>
</dbReference>
<dbReference type="EnsemblBacteria" id="CAD74727">
    <property type="protein sequence ID" value="CAD74727"/>
    <property type="gene ID" value="RB6324"/>
</dbReference>
<evidence type="ECO:0000313" key="2">
    <source>
        <dbReference type="EMBL" id="CAD74727.1"/>
    </source>
</evidence>
<accession>Q7UQH6</accession>
<keyword evidence="3" id="KW-1185">Reference proteome</keyword>
<reference evidence="2 3" key="1">
    <citation type="journal article" date="2003" name="Proc. Natl. Acad. Sci. U.S.A.">
        <title>Complete genome sequence of the marine planctomycete Pirellula sp. strain 1.</title>
        <authorList>
            <person name="Gloeckner F.O."/>
            <person name="Kube M."/>
            <person name="Bauer M."/>
            <person name="Teeling H."/>
            <person name="Lombardot T."/>
            <person name="Ludwig W."/>
            <person name="Gade D."/>
            <person name="Beck A."/>
            <person name="Borzym K."/>
            <person name="Heitmann K."/>
            <person name="Rabus R."/>
            <person name="Schlesner H."/>
            <person name="Amann R."/>
            <person name="Reinhardt R."/>
        </authorList>
    </citation>
    <scope>NUCLEOTIDE SEQUENCE [LARGE SCALE GENOMIC DNA]</scope>
    <source>
        <strain evidence="3">DSM 10527 / NCIMB 13988 / SH1</strain>
    </source>
</reference>
<dbReference type="KEGG" id="rba:RB6324"/>
<name>Q7UQH6_RHOBA</name>
<evidence type="ECO:0000313" key="3">
    <source>
        <dbReference type="Proteomes" id="UP000001025"/>
    </source>
</evidence>
<dbReference type="Proteomes" id="UP000001025">
    <property type="component" value="Chromosome"/>
</dbReference>
<evidence type="ECO:0000256" key="1">
    <source>
        <dbReference type="SAM" id="MobiDB-lite"/>
    </source>
</evidence>
<organism evidence="2 3">
    <name type="scientific">Rhodopirellula baltica (strain DSM 10527 / NCIMB 13988 / SH1)</name>
    <dbReference type="NCBI Taxonomy" id="243090"/>
    <lineage>
        <taxon>Bacteria</taxon>
        <taxon>Pseudomonadati</taxon>
        <taxon>Planctomycetota</taxon>
        <taxon>Planctomycetia</taxon>
        <taxon>Pirellulales</taxon>
        <taxon>Pirellulaceae</taxon>
        <taxon>Rhodopirellula</taxon>
    </lineage>
</organism>
<dbReference type="PATRIC" id="fig|243090.15.peg.3046"/>
<dbReference type="STRING" id="243090.RB6324"/>
<proteinExistence type="predicted"/>
<gene>
    <name evidence="2" type="ordered locus">RB6324</name>
</gene>
<feature type="compositionally biased region" description="Polar residues" evidence="1">
    <location>
        <begin position="112"/>
        <end position="122"/>
    </location>
</feature>